<dbReference type="EMBL" id="BNBO01000005">
    <property type="protein sequence ID" value="GHH63834.1"/>
    <property type="molecule type" value="Genomic_DNA"/>
</dbReference>
<evidence type="ECO:0000313" key="2">
    <source>
        <dbReference type="EMBL" id="GHH63834.1"/>
    </source>
</evidence>
<reference evidence="2" key="1">
    <citation type="journal article" date="2014" name="Int. J. Syst. Evol. Microbiol.">
        <title>Complete genome sequence of Corynebacterium casei LMG S-19264T (=DSM 44701T), isolated from a smear-ripened cheese.</title>
        <authorList>
            <consortium name="US DOE Joint Genome Institute (JGI-PGF)"/>
            <person name="Walter F."/>
            <person name="Albersmeier A."/>
            <person name="Kalinowski J."/>
            <person name="Ruckert C."/>
        </authorList>
    </citation>
    <scope>NUCLEOTIDE SEQUENCE</scope>
    <source>
        <strain evidence="2">JCM 4646</strain>
    </source>
</reference>
<name>A0A919KM02_9ACTN</name>
<dbReference type="AlphaFoldDB" id="A0A919KM02"/>
<reference evidence="2" key="2">
    <citation type="submission" date="2020-09" db="EMBL/GenBank/DDBJ databases">
        <authorList>
            <person name="Sun Q."/>
            <person name="Ohkuma M."/>
        </authorList>
    </citation>
    <scope>NUCLEOTIDE SEQUENCE</scope>
    <source>
        <strain evidence="2">JCM 4646</strain>
    </source>
</reference>
<keyword evidence="1" id="KW-0812">Transmembrane</keyword>
<dbReference type="Gene3D" id="1.10.287.1490">
    <property type="match status" value="1"/>
</dbReference>
<dbReference type="GeneID" id="95351871"/>
<keyword evidence="3" id="KW-1185">Reference proteome</keyword>
<protein>
    <recommendedName>
        <fullName evidence="4">Septation ring formation regulator EzrA</fullName>
    </recommendedName>
</protein>
<organism evidence="2 3">
    <name type="scientific">Kitasatospora indigofera</name>
    <dbReference type="NCBI Taxonomy" id="67307"/>
    <lineage>
        <taxon>Bacteria</taxon>
        <taxon>Bacillati</taxon>
        <taxon>Actinomycetota</taxon>
        <taxon>Actinomycetes</taxon>
        <taxon>Kitasatosporales</taxon>
        <taxon>Streptomycetaceae</taxon>
        <taxon>Kitasatospora</taxon>
    </lineage>
</organism>
<evidence type="ECO:0000256" key="1">
    <source>
        <dbReference type="SAM" id="Phobius"/>
    </source>
</evidence>
<keyword evidence="1" id="KW-1133">Transmembrane helix</keyword>
<feature type="transmembrane region" description="Helical" evidence="1">
    <location>
        <begin position="20"/>
        <end position="41"/>
    </location>
</feature>
<evidence type="ECO:0008006" key="4">
    <source>
        <dbReference type="Google" id="ProtNLM"/>
    </source>
</evidence>
<comment type="caution">
    <text evidence="2">The sequence shown here is derived from an EMBL/GenBank/DDBJ whole genome shotgun (WGS) entry which is preliminary data.</text>
</comment>
<accession>A0A919KM02</accession>
<sequence length="458" mass="49126">MGVAGGSGRGRLGGAAVEALVLPLVVAGMVGAAGAAAFGGAGGGRGGWWRRNDTLRADARAARDAAQQAFYELDSAQRDVQLAVETVRAAEDSAAARQVLADFQQVSGRVDQVSVNYLAALDAYDLDAEELESGAATQARRRLEDVKGQLGSAQAELDGFLQRLQPLLQQAESQLMRVTPAVEKAKRSLLAATTALEAVRGAGLKADDLAAQLAELAPELTRLNEGASKHGVAPTLKRADDVARRAEAVAEHAQRLPERAQEIDRRVASLRTRIQALETKAGTVEPALSELRRRFSSACWQDLQRVPVQVAEAVRAAREKLAEAARARDEQRWPDATGAIGTVRALLTTADDSVAAVNERLRRLNEVEHDPHREIERTRFALRDAQRLAMAGRQAPDPRHAGPLDAAVARLDRAVAELEAAGRHPDYWHFLGELAEVRETAAKVVELIRGDLGAAGHH</sequence>
<gene>
    <name evidence="2" type="ORF">GCM10018781_13720</name>
</gene>
<dbReference type="RefSeq" id="WP_190209893.1">
    <property type="nucleotide sequence ID" value="NZ_BNBO01000005.1"/>
</dbReference>
<proteinExistence type="predicted"/>
<evidence type="ECO:0000313" key="3">
    <source>
        <dbReference type="Proteomes" id="UP000617734"/>
    </source>
</evidence>
<keyword evidence="1" id="KW-0472">Membrane</keyword>
<dbReference type="Proteomes" id="UP000617734">
    <property type="component" value="Unassembled WGS sequence"/>
</dbReference>